<feature type="domain" description="ABC transporter" evidence="6">
    <location>
        <begin position="3"/>
        <end position="235"/>
    </location>
</feature>
<protein>
    <submittedName>
        <fullName evidence="7">ABC transporter ATP-binding protein</fullName>
    </submittedName>
</protein>
<comment type="caution">
    <text evidence="7">The sequence shown here is derived from an EMBL/GenBank/DDBJ whole genome shotgun (WGS) entry which is preliminary data.</text>
</comment>
<accession>A0A2W5N3A8</accession>
<dbReference type="PANTHER" id="PTHR43820:SF4">
    <property type="entry name" value="HIGH-AFFINITY BRANCHED-CHAIN AMINO ACID TRANSPORT ATP-BINDING PROTEIN LIVF"/>
    <property type="match status" value="1"/>
</dbReference>
<comment type="similarity">
    <text evidence="1">Belongs to the ABC transporter superfamily.</text>
</comment>
<dbReference type="AlphaFoldDB" id="A0A2W5N3A8"/>
<evidence type="ECO:0000313" key="8">
    <source>
        <dbReference type="Proteomes" id="UP000249185"/>
    </source>
</evidence>
<dbReference type="PROSITE" id="PS50893">
    <property type="entry name" value="ABC_TRANSPORTER_2"/>
    <property type="match status" value="1"/>
</dbReference>
<evidence type="ECO:0000256" key="5">
    <source>
        <dbReference type="ARBA" id="ARBA00022970"/>
    </source>
</evidence>
<reference evidence="7 8" key="1">
    <citation type="submission" date="2017-08" db="EMBL/GenBank/DDBJ databases">
        <title>Infants hospitalized years apart are colonized by the same room-sourced microbial strains.</title>
        <authorList>
            <person name="Brooks B."/>
            <person name="Olm M.R."/>
            <person name="Firek B.A."/>
            <person name="Baker R."/>
            <person name="Thomas B.C."/>
            <person name="Morowitz M.J."/>
            <person name="Banfield J.F."/>
        </authorList>
    </citation>
    <scope>NUCLEOTIDE SEQUENCE [LARGE SCALE GENOMIC DNA]</scope>
    <source>
        <strain evidence="7">S2_005_002_R2_34</strain>
    </source>
</reference>
<evidence type="ECO:0000256" key="4">
    <source>
        <dbReference type="ARBA" id="ARBA00022840"/>
    </source>
</evidence>
<dbReference type="GO" id="GO:0015658">
    <property type="term" value="F:branched-chain amino acid transmembrane transporter activity"/>
    <property type="evidence" value="ECO:0007669"/>
    <property type="project" value="TreeGrafter"/>
</dbReference>
<dbReference type="CDD" id="cd03224">
    <property type="entry name" value="ABC_TM1139_LivF_branched"/>
    <property type="match status" value="1"/>
</dbReference>
<evidence type="ECO:0000259" key="6">
    <source>
        <dbReference type="PROSITE" id="PS50893"/>
    </source>
</evidence>
<evidence type="ECO:0000256" key="1">
    <source>
        <dbReference type="ARBA" id="ARBA00005417"/>
    </source>
</evidence>
<keyword evidence="5" id="KW-0029">Amino-acid transport</keyword>
<dbReference type="GO" id="GO:0005524">
    <property type="term" value="F:ATP binding"/>
    <property type="evidence" value="ECO:0007669"/>
    <property type="project" value="UniProtKB-KW"/>
</dbReference>
<evidence type="ECO:0000256" key="3">
    <source>
        <dbReference type="ARBA" id="ARBA00022741"/>
    </source>
</evidence>
<dbReference type="Proteomes" id="UP000249185">
    <property type="component" value="Unassembled WGS sequence"/>
</dbReference>
<dbReference type="PANTHER" id="PTHR43820">
    <property type="entry name" value="HIGH-AFFINITY BRANCHED-CHAIN AMINO ACID TRANSPORT ATP-BINDING PROTEIN LIVF"/>
    <property type="match status" value="1"/>
</dbReference>
<dbReference type="InterPro" id="IPR052156">
    <property type="entry name" value="BCAA_Transport_ATP-bd_LivF"/>
</dbReference>
<keyword evidence="4 7" id="KW-0067">ATP-binding</keyword>
<name>A0A2W5N3A8_RHOSU</name>
<organism evidence="7 8">
    <name type="scientific">Rhodovulum sulfidophilum</name>
    <name type="common">Rhodobacter sulfidophilus</name>
    <dbReference type="NCBI Taxonomy" id="35806"/>
    <lineage>
        <taxon>Bacteria</taxon>
        <taxon>Pseudomonadati</taxon>
        <taxon>Pseudomonadota</taxon>
        <taxon>Alphaproteobacteria</taxon>
        <taxon>Rhodobacterales</taxon>
        <taxon>Paracoccaceae</taxon>
        <taxon>Rhodovulum</taxon>
    </lineage>
</organism>
<dbReference type="GO" id="GO:0016887">
    <property type="term" value="F:ATP hydrolysis activity"/>
    <property type="evidence" value="ECO:0007669"/>
    <property type="project" value="InterPro"/>
</dbReference>
<dbReference type="PROSITE" id="PS00211">
    <property type="entry name" value="ABC_TRANSPORTER_1"/>
    <property type="match status" value="1"/>
</dbReference>
<dbReference type="InterPro" id="IPR003439">
    <property type="entry name" value="ABC_transporter-like_ATP-bd"/>
</dbReference>
<dbReference type="Pfam" id="PF00005">
    <property type="entry name" value="ABC_tran"/>
    <property type="match status" value="1"/>
</dbReference>
<evidence type="ECO:0000256" key="2">
    <source>
        <dbReference type="ARBA" id="ARBA00022448"/>
    </source>
</evidence>
<dbReference type="EMBL" id="QFPW01000016">
    <property type="protein sequence ID" value="PZQ47574.1"/>
    <property type="molecule type" value="Genomic_DNA"/>
</dbReference>
<proteinExistence type="inferred from homology"/>
<dbReference type="SUPFAM" id="SSF52540">
    <property type="entry name" value="P-loop containing nucleoside triphosphate hydrolases"/>
    <property type="match status" value="1"/>
</dbReference>
<sequence>MTLRIEALRAGYGDRMILDGLDLTIAAGDRISLIGHNGAGKSTILKAITGQIRPRAGSISFEGAPTTRLSPEALVARGIVQVPAGRRVFPGLTIEQNLRMGAYTRKDRAGVAADIAAHYDRFPVLGRKRAHLAGTMSGGEQQMLAIARALMARPKLLLVDEPSLGLSPLMVEEVFEFLGGLAASRVSIVLAEQNVRMALKVTDRAVVLSQGSIRSDMSAAALLGDAEFRRTYLGG</sequence>
<dbReference type="InterPro" id="IPR003593">
    <property type="entry name" value="AAA+_ATPase"/>
</dbReference>
<dbReference type="InterPro" id="IPR017871">
    <property type="entry name" value="ABC_transporter-like_CS"/>
</dbReference>
<keyword evidence="2" id="KW-0813">Transport</keyword>
<gene>
    <name evidence="7" type="ORF">DI556_17160</name>
</gene>
<dbReference type="Gene3D" id="3.40.50.300">
    <property type="entry name" value="P-loop containing nucleotide triphosphate hydrolases"/>
    <property type="match status" value="1"/>
</dbReference>
<dbReference type="GO" id="GO:0015807">
    <property type="term" value="P:L-amino acid transport"/>
    <property type="evidence" value="ECO:0007669"/>
    <property type="project" value="TreeGrafter"/>
</dbReference>
<keyword evidence="3" id="KW-0547">Nucleotide-binding</keyword>
<dbReference type="SMART" id="SM00382">
    <property type="entry name" value="AAA"/>
    <property type="match status" value="1"/>
</dbReference>
<evidence type="ECO:0000313" key="7">
    <source>
        <dbReference type="EMBL" id="PZQ47574.1"/>
    </source>
</evidence>
<dbReference type="InterPro" id="IPR027417">
    <property type="entry name" value="P-loop_NTPase"/>
</dbReference>